<feature type="coiled-coil region" evidence="9">
    <location>
        <begin position="158"/>
        <end position="185"/>
    </location>
</feature>
<keyword evidence="5" id="KW-0653">Protein transport</keyword>
<evidence type="ECO:0000256" key="9">
    <source>
        <dbReference type="SAM" id="Coils"/>
    </source>
</evidence>
<dbReference type="EMBL" id="JAWJWF010000052">
    <property type="protein sequence ID" value="KAK6617177.1"/>
    <property type="molecule type" value="Genomic_DNA"/>
</dbReference>
<organism evidence="11 12">
    <name type="scientific">Polyplax serrata</name>
    <name type="common">Common mouse louse</name>
    <dbReference type="NCBI Taxonomy" id="468196"/>
    <lineage>
        <taxon>Eukaryota</taxon>
        <taxon>Metazoa</taxon>
        <taxon>Ecdysozoa</taxon>
        <taxon>Arthropoda</taxon>
        <taxon>Hexapoda</taxon>
        <taxon>Insecta</taxon>
        <taxon>Pterygota</taxon>
        <taxon>Neoptera</taxon>
        <taxon>Paraneoptera</taxon>
        <taxon>Psocodea</taxon>
        <taxon>Troctomorpha</taxon>
        <taxon>Phthiraptera</taxon>
        <taxon>Anoplura</taxon>
        <taxon>Polyplacidae</taxon>
        <taxon>Polyplax</taxon>
    </lineage>
</organism>
<dbReference type="InterPro" id="IPR007758">
    <property type="entry name" value="Nucleoporin_NSP1_C"/>
</dbReference>
<keyword evidence="8" id="KW-0539">Nucleus</keyword>
<keyword evidence="6" id="KW-0811">Translocation</keyword>
<keyword evidence="3" id="KW-0813">Transport</keyword>
<evidence type="ECO:0000313" key="12">
    <source>
        <dbReference type="Proteomes" id="UP001359485"/>
    </source>
</evidence>
<evidence type="ECO:0000256" key="1">
    <source>
        <dbReference type="ARBA" id="ARBA00004567"/>
    </source>
</evidence>
<dbReference type="Proteomes" id="UP001359485">
    <property type="component" value="Unassembled WGS sequence"/>
</dbReference>
<evidence type="ECO:0000256" key="7">
    <source>
        <dbReference type="ARBA" id="ARBA00023132"/>
    </source>
</evidence>
<dbReference type="PANTHER" id="PTHR12084:SF0">
    <property type="entry name" value="NUCLEAR PORE GLYCOPROTEIN P62"/>
    <property type="match status" value="1"/>
</dbReference>
<accession>A0ABR1ADK6</accession>
<reference evidence="11 12" key="1">
    <citation type="submission" date="2023-09" db="EMBL/GenBank/DDBJ databases">
        <title>Genomes of two closely related lineages of the louse Polyplax serrata with different host specificities.</title>
        <authorList>
            <person name="Martinu J."/>
            <person name="Tarabai H."/>
            <person name="Stefka J."/>
            <person name="Hypsa V."/>
        </authorList>
    </citation>
    <scope>NUCLEOTIDE SEQUENCE [LARGE SCALE GENOMIC DNA]</scope>
    <source>
        <strain evidence="11">98ZLc_SE</strain>
    </source>
</reference>
<name>A0ABR1ADK6_POLSC</name>
<evidence type="ECO:0000256" key="6">
    <source>
        <dbReference type="ARBA" id="ARBA00023010"/>
    </source>
</evidence>
<comment type="caution">
    <text evidence="11">The sequence shown here is derived from an EMBL/GenBank/DDBJ whole genome shotgun (WGS) entry which is preliminary data.</text>
</comment>
<keyword evidence="7" id="KW-0906">Nuclear pore complex</keyword>
<dbReference type="Pfam" id="PF05064">
    <property type="entry name" value="Nsp1_C"/>
    <property type="match status" value="1"/>
</dbReference>
<comment type="similarity">
    <text evidence="2">Belongs to the nucleoporin NSP1/NUP62 family.</text>
</comment>
<proteinExistence type="inferred from homology"/>
<keyword evidence="4" id="KW-0509">mRNA transport</keyword>
<keyword evidence="9" id="KW-0175">Coiled coil</keyword>
<evidence type="ECO:0000259" key="10">
    <source>
        <dbReference type="Pfam" id="PF05064"/>
    </source>
</evidence>
<protein>
    <recommendedName>
        <fullName evidence="10">Nucleoporin NSP1-like C-terminal domain-containing protein</fullName>
    </recommendedName>
</protein>
<keyword evidence="12" id="KW-1185">Reference proteome</keyword>
<evidence type="ECO:0000256" key="3">
    <source>
        <dbReference type="ARBA" id="ARBA00022448"/>
    </source>
</evidence>
<feature type="domain" description="Nucleoporin NSP1-like C-terminal" evidence="10">
    <location>
        <begin position="52"/>
        <end position="144"/>
    </location>
</feature>
<evidence type="ECO:0000313" key="11">
    <source>
        <dbReference type="EMBL" id="KAK6617177.1"/>
    </source>
</evidence>
<sequence length="240" mass="27075">MPQPTLNINTSTTTAQTVPTISTSTATATSCSNSASGKVLPLINPGAKTGVTSAVTFAQLEENINKWTIELEEQEKVFMNQVAHINEWDRLLLANGDKIVSLNYSVENVKLEQQQLDHELDFIVAQQRELEECLLPLEKELADVTVSDPERDTTYRMAESLKSQLRQMSEELKEVIEHINEKNKNQDTGDPIVQIGRILNAHMNSLQWVDQNTSLIKQQLDQVIKLTEVHRRDNETAQNL</sequence>
<dbReference type="InterPro" id="IPR026010">
    <property type="entry name" value="NSP1/NUP62"/>
</dbReference>
<evidence type="ECO:0000256" key="2">
    <source>
        <dbReference type="ARBA" id="ARBA00005911"/>
    </source>
</evidence>
<dbReference type="PANTHER" id="PTHR12084">
    <property type="entry name" value="NUCLEAR PORE GLYCOPROTEIN P62-RELATED"/>
    <property type="match status" value="1"/>
</dbReference>
<dbReference type="Gene3D" id="1.20.5.170">
    <property type="match status" value="1"/>
</dbReference>
<evidence type="ECO:0000256" key="8">
    <source>
        <dbReference type="ARBA" id="ARBA00023242"/>
    </source>
</evidence>
<comment type="subcellular location">
    <subcellularLocation>
        <location evidence="1">Nucleus</location>
        <location evidence="1">Nuclear pore complex</location>
    </subcellularLocation>
</comment>
<evidence type="ECO:0000256" key="4">
    <source>
        <dbReference type="ARBA" id="ARBA00022816"/>
    </source>
</evidence>
<gene>
    <name evidence="11" type="ORF">RUM44_005508</name>
</gene>
<evidence type="ECO:0000256" key="5">
    <source>
        <dbReference type="ARBA" id="ARBA00022927"/>
    </source>
</evidence>